<sequence length="120" mass="11872">MYFISTLITITLAALAGITLASPAGTGATPVSEISTPPAPEKVIPTIPANIVATEDGTCGIFKNGTTCKDTDHGACCSHGGFCGNGPSFCLEGCQPKFGDCGKAAMGSAAPAAQLAVLPI</sequence>
<feature type="disulfide bond" evidence="2">
    <location>
        <begin position="76"/>
        <end position="90"/>
    </location>
</feature>
<keyword evidence="3" id="KW-0732">Signal</keyword>
<feature type="chain" id="PRO_5028066695" description="Chitin-binding type-1 domain-containing protein" evidence="3">
    <location>
        <begin position="22"/>
        <end position="120"/>
    </location>
</feature>
<dbReference type="KEGG" id="pgri:PgNI_02076"/>
<dbReference type="AlphaFoldDB" id="A0A6P8BK12"/>
<comment type="caution">
    <text evidence="2">Lacks conserved residue(s) required for the propagation of feature annotation.</text>
</comment>
<dbReference type="GO" id="GO:0008061">
    <property type="term" value="F:chitin binding"/>
    <property type="evidence" value="ECO:0007669"/>
    <property type="project" value="UniProtKB-UniRule"/>
</dbReference>
<evidence type="ECO:0000313" key="5">
    <source>
        <dbReference type="Proteomes" id="UP000515153"/>
    </source>
</evidence>
<evidence type="ECO:0000259" key="4">
    <source>
        <dbReference type="PROSITE" id="PS50941"/>
    </source>
</evidence>
<dbReference type="CDD" id="cd11618">
    <property type="entry name" value="ChtBD1_1"/>
    <property type="match status" value="1"/>
</dbReference>
<keyword evidence="1 2" id="KW-0147">Chitin-binding</keyword>
<reference evidence="6" key="1">
    <citation type="journal article" date="2019" name="Mol. Biol. Evol.">
        <title>Blast fungal genomes show frequent chromosomal changes, gene gains and losses, and effector gene turnover.</title>
        <authorList>
            <person name="Gomez Luciano L.B."/>
            <person name="Jason Tsai I."/>
            <person name="Chuma I."/>
            <person name="Tosa Y."/>
            <person name="Chen Y.H."/>
            <person name="Li J.Y."/>
            <person name="Li M.Y."/>
            <person name="Jade Lu M.Y."/>
            <person name="Nakayashiki H."/>
            <person name="Li W.H."/>
        </authorList>
    </citation>
    <scope>NUCLEOTIDE SEQUENCE</scope>
    <source>
        <strain evidence="6">NI907</strain>
    </source>
</reference>
<name>A0A6P8BK12_PYRGI</name>
<evidence type="ECO:0000313" key="6">
    <source>
        <dbReference type="RefSeq" id="XP_030987451.1"/>
    </source>
</evidence>
<feature type="domain" description="Chitin-binding type-1" evidence="4">
    <location>
        <begin position="56"/>
        <end position="103"/>
    </location>
</feature>
<organism evidence="5 6">
    <name type="scientific">Pyricularia grisea</name>
    <name type="common">Crabgrass-specific blast fungus</name>
    <name type="synonym">Magnaporthe grisea</name>
    <dbReference type="NCBI Taxonomy" id="148305"/>
    <lineage>
        <taxon>Eukaryota</taxon>
        <taxon>Fungi</taxon>
        <taxon>Dikarya</taxon>
        <taxon>Ascomycota</taxon>
        <taxon>Pezizomycotina</taxon>
        <taxon>Sordariomycetes</taxon>
        <taxon>Sordariomycetidae</taxon>
        <taxon>Magnaporthales</taxon>
        <taxon>Pyriculariaceae</taxon>
        <taxon>Pyricularia</taxon>
    </lineage>
</organism>
<dbReference type="GeneID" id="41957056"/>
<feature type="signal peptide" evidence="3">
    <location>
        <begin position="1"/>
        <end position="21"/>
    </location>
</feature>
<evidence type="ECO:0000256" key="2">
    <source>
        <dbReference type="PROSITE-ProRule" id="PRU00261"/>
    </source>
</evidence>
<gene>
    <name evidence="6" type="ORF">PgNI_02076</name>
</gene>
<reference evidence="6" key="2">
    <citation type="submission" date="2019-10" db="EMBL/GenBank/DDBJ databases">
        <authorList>
            <consortium name="NCBI Genome Project"/>
        </authorList>
    </citation>
    <scope>NUCLEOTIDE SEQUENCE</scope>
    <source>
        <strain evidence="6">NI907</strain>
    </source>
</reference>
<evidence type="ECO:0000256" key="1">
    <source>
        <dbReference type="ARBA" id="ARBA00022669"/>
    </source>
</evidence>
<dbReference type="OrthoDB" id="5224410at2759"/>
<accession>A0A6P8BK12</accession>
<reference evidence="6" key="3">
    <citation type="submission" date="2025-08" db="UniProtKB">
        <authorList>
            <consortium name="RefSeq"/>
        </authorList>
    </citation>
    <scope>IDENTIFICATION</scope>
    <source>
        <strain evidence="6">NI907</strain>
    </source>
</reference>
<evidence type="ECO:0000256" key="3">
    <source>
        <dbReference type="SAM" id="SignalP"/>
    </source>
</evidence>
<dbReference type="InterPro" id="IPR001002">
    <property type="entry name" value="Chitin-bd_1"/>
</dbReference>
<dbReference type="Proteomes" id="UP000515153">
    <property type="component" value="Unplaced"/>
</dbReference>
<dbReference type="Gene3D" id="3.30.60.10">
    <property type="entry name" value="Endochitinase-like"/>
    <property type="match status" value="1"/>
</dbReference>
<dbReference type="SUPFAM" id="SSF57016">
    <property type="entry name" value="Plant lectins/antimicrobial peptides"/>
    <property type="match status" value="1"/>
</dbReference>
<dbReference type="SMART" id="SM00270">
    <property type="entry name" value="ChtBD1"/>
    <property type="match status" value="1"/>
</dbReference>
<keyword evidence="5" id="KW-1185">Reference proteome</keyword>
<dbReference type="Pfam" id="PF00187">
    <property type="entry name" value="Chitin_bind_1"/>
    <property type="match status" value="1"/>
</dbReference>
<dbReference type="PROSITE" id="PS50941">
    <property type="entry name" value="CHIT_BIND_I_2"/>
    <property type="match status" value="1"/>
</dbReference>
<dbReference type="InterPro" id="IPR036861">
    <property type="entry name" value="Endochitinase-like_sf"/>
</dbReference>
<protein>
    <recommendedName>
        <fullName evidence="4">Chitin-binding type-1 domain-containing protein</fullName>
    </recommendedName>
</protein>
<keyword evidence="2" id="KW-1015">Disulfide bond</keyword>
<proteinExistence type="predicted"/>
<dbReference type="RefSeq" id="XP_030987451.1">
    <property type="nucleotide sequence ID" value="XM_031122144.1"/>
</dbReference>